<dbReference type="PATRIC" id="fig|883163.3.peg.1222"/>
<name>K9DAF3_SPHYA</name>
<gene>
    <name evidence="1" type="ORF">HMPREF9718_01194</name>
</gene>
<evidence type="ECO:0000313" key="1">
    <source>
        <dbReference type="EMBL" id="EKU75842.1"/>
    </source>
</evidence>
<organism evidence="1 2">
    <name type="scientific">Sphingobium yanoikuyae ATCC 51230</name>
    <dbReference type="NCBI Taxonomy" id="883163"/>
    <lineage>
        <taxon>Bacteria</taxon>
        <taxon>Pseudomonadati</taxon>
        <taxon>Pseudomonadota</taxon>
        <taxon>Alphaproteobacteria</taxon>
        <taxon>Sphingomonadales</taxon>
        <taxon>Sphingomonadaceae</taxon>
        <taxon>Sphingobium</taxon>
    </lineage>
</organism>
<accession>K9DAF3</accession>
<reference evidence="1 2" key="1">
    <citation type="submission" date="2012-09" db="EMBL/GenBank/DDBJ databases">
        <title>The Genome Sequence of Sphingobium yanoikuyae ATCC 51230.</title>
        <authorList>
            <consortium name="The Broad Institute Genome Sequencing Platform"/>
            <person name="Earl A."/>
            <person name="Ward D."/>
            <person name="Feldgarden M."/>
            <person name="Gevers D."/>
            <person name="Huys G."/>
            <person name="Walker B."/>
            <person name="Young S.K."/>
            <person name="Zeng Q."/>
            <person name="Gargeya S."/>
            <person name="Fitzgerald M."/>
            <person name="Haas B."/>
            <person name="Abouelleil A."/>
            <person name="Alvarado L."/>
            <person name="Arachchi H.M."/>
            <person name="Berlin A.M."/>
            <person name="Chapman S.B."/>
            <person name="Goldberg J."/>
            <person name="Griggs A."/>
            <person name="Gujja S."/>
            <person name="Hansen M."/>
            <person name="Howarth C."/>
            <person name="Imamovic A."/>
            <person name="Larimer J."/>
            <person name="McCowen C."/>
            <person name="Montmayeur A."/>
            <person name="Murphy C."/>
            <person name="Neiman D."/>
            <person name="Pearson M."/>
            <person name="Priest M."/>
            <person name="Roberts A."/>
            <person name="Saif S."/>
            <person name="Shea T."/>
            <person name="Sisk P."/>
            <person name="Sykes S."/>
            <person name="Wortman J."/>
            <person name="Nusbaum C."/>
            <person name="Birren B."/>
        </authorList>
    </citation>
    <scope>NUCLEOTIDE SEQUENCE [LARGE SCALE GENOMIC DNA]</scope>
    <source>
        <strain evidence="1 2">ATCC 51230</strain>
    </source>
</reference>
<comment type="caution">
    <text evidence="1">The sequence shown here is derived from an EMBL/GenBank/DDBJ whole genome shotgun (WGS) entry which is preliminary data.</text>
</comment>
<dbReference type="EMBL" id="AGZU01000007">
    <property type="protein sequence ID" value="EKU75842.1"/>
    <property type="molecule type" value="Genomic_DNA"/>
</dbReference>
<proteinExistence type="predicted"/>
<dbReference type="HOGENOM" id="CLU_3317209_0_0_5"/>
<dbReference type="AlphaFoldDB" id="K9DAF3"/>
<sequence length="39" mass="4545">MAVPEQNYMAILNAYLAAFDHQFQRDSEIIGIDIVEVRY</sequence>
<protein>
    <submittedName>
        <fullName evidence="1">Uncharacterized protein</fullName>
    </submittedName>
</protein>
<evidence type="ECO:0000313" key="2">
    <source>
        <dbReference type="Proteomes" id="UP000009887"/>
    </source>
</evidence>
<dbReference type="Proteomes" id="UP000009887">
    <property type="component" value="Unassembled WGS sequence"/>
</dbReference>
<keyword evidence="2" id="KW-1185">Reference proteome</keyword>